<organism evidence="1">
    <name type="scientific">marine sediment metagenome</name>
    <dbReference type="NCBI Taxonomy" id="412755"/>
    <lineage>
        <taxon>unclassified sequences</taxon>
        <taxon>metagenomes</taxon>
        <taxon>ecological metagenomes</taxon>
    </lineage>
</organism>
<reference evidence="1" key="1">
    <citation type="journal article" date="2015" name="Nature">
        <title>Complex archaea that bridge the gap between prokaryotes and eukaryotes.</title>
        <authorList>
            <person name="Spang A."/>
            <person name="Saw J.H."/>
            <person name="Jorgensen S.L."/>
            <person name="Zaremba-Niedzwiedzka K."/>
            <person name="Martijn J."/>
            <person name="Lind A.E."/>
            <person name="van Eijk R."/>
            <person name="Schleper C."/>
            <person name="Guy L."/>
            <person name="Ettema T.J."/>
        </authorList>
    </citation>
    <scope>NUCLEOTIDE SEQUENCE</scope>
</reference>
<sequence length="121" mass="13335">MKANDVVIGWVRKTAEGSTDELIQLETRSRCEIIEWHRITARNDSDSTTLIEIGLKRNTDEFLLRASAQGAVGRTVHTEASIPATGDFHPYARFSDPDAGDILELFGFGHLITPLDIAAPD</sequence>
<evidence type="ECO:0000313" key="1">
    <source>
        <dbReference type="EMBL" id="KKN29057.1"/>
    </source>
</evidence>
<proteinExistence type="predicted"/>
<name>A0A0F9PWF8_9ZZZZ</name>
<dbReference type="EMBL" id="LAZR01002514">
    <property type="protein sequence ID" value="KKN29057.1"/>
    <property type="molecule type" value="Genomic_DNA"/>
</dbReference>
<accession>A0A0F9PWF8</accession>
<protein>
    <submittedName>
        <fullName evidence="1">Uncharacterized protein</fullName>
    </submittedName>
</protein>
<gene>
    <name evidence="1" type="ORF">LCGC14_0848130</name>
</gene>
<dbReference type="AlphaFoldDB" id="A0A0F9PWF8"/>
<comment type="caution">
    <text evidence="1">The sequence shown here is derived from an EMBL/GenBank/DDBJ whole genome shotgun (WGS) entry which is preliminary data.</text>
</comment>